<dbReference type="InParanoid" id="A0A7M7IVI2"/>
<dbReference type="Proteomes" id="UP000002358">
    <property type="component" value="Chromosome 2"/>
</dbReference>
<dbReference type="InterPro" id="IPR032062">
    <property type="entry name" value="DUF4803"/>
</dbReference>
<evidence type="ECO:0000313" key="3">
    <source>
        <dbReference type="Proteomes" id="UP000002358"/>
    </source>
</evidence>
<name>A0A7M7IVI2_NASVI</name>
<dbReference type="KEGG" id="nvi:100118844"/>
<reference evidence="2" key="1">
    <citation type="submission" date="2021-01" db="UniProtKB">
        <authorList>
            <consortium name="EnsemblMetazoa"/>
        </authorList>
    </citation>
    <scope>IDENTIFICATION</scope>
</reference>
<dbReference type="SMR" id="A0A7M7IVI2"/>
<dbReference type="Pfam" id="PF16061">
    <property type="entry name" value="DUF4803"/>
    <property type="match status" value="1"/>
</dbReference>
<proteinExistence type="predicted"/>
<feature type="signal peptide" evidence="1">
    <location>
        <begin position="1"/>
        <end position="22"/>
    </location>
</feature>
<sequence>MVKIARLAFFVFLIFPYRTSEALEPLSIVAISTTIVSGLITAGVFVAKQVRNNERRLSDPAYRGENVRRPFDRVENNVLDQLLYLSKRRDQFKVDVEHYKNEEIEKITENIPPIVELLRRLSVVFVDSITIDKSYDSFLEYLTKPEKYNRDMILKFAKDSLSENNCGLKHLITEIRTLLLESAVSSPSALTLLVRNNELFFQQFEFSQSPQQFLHNLLISLLLAETKAYLTMRFSYDVLELYSKKVSKKRTCLSLNHVGPYSGHIKRLEQDVALRINKTIGTFKVAMANVPREIWENNPPQHVEDVTFAELKNVFQSYVINEADFKKEGSCGHTCKDFKLALAGLDCYYDKQFCKKHQRCSGTLHDCVHQFDEEMFVCLEEKNSTRRYQYIDVGYQRYGLEDKSCPSKAIELDRHYSAHNMAYCDSCMCLCDDDAHPKTERYFSLISSIAAVKENYVLTGARLVKRERTIHVQIQQGQLLPYGHVNESTVEWVPIKADVLAKDEVYKIKWLGSRTVFLDDIEVPRNNVVVGLGFKAPEQNNIKVLRLVAYSAPMNYSAGVLTSETYESHSSEESSDEVVLEDLDIPTRRSSQIVQKSANHQYVKFRTTSLLTDVGQSTIPFIDSQSVTTNPASPMSGAGIYHRRSSGDGGFLALKLFTFNVEPELRADIVETQLELN</sequence>
<dbReference type="OrthoDB" id="7773579at2759"/>
<dbReference type="GeneID" id="100118844"/>
<evidence type="ECO:0000256" key="1">
    <source>
        <dbReference type="SAM" id="SignalP"/>
    </source>
</evidence>
<feature type="chain" id="PRO_5029662513" evidence="1">
    <location>
        <begin position="23"/>
        <end position="677"/>
    </location>
</feature>
<dbReference type="AlphaFoldDB" id="A0A7M7IVI2"/>
<keyword evidence="1" id="KW-0732">Signal</keyword>
<keyword evidence="3" id="KW-1185">Reference proteome</keyword>
<dbReference type="EnsemblMetazoa" id="XM_016982633">
    <property type="protein sequence ID" value="XP_016838122"/>
    <property type="gene ID" value="LOC100118844"/>
</dbReference>
<evidence type="ECO:0000313" key="2">
    <source>
        <dbReference type="EnsemblMetazoa" id="XP_016838122"/>
    </source>
</evidence>
<protein>
    <submittedName>
        <fullName evidence="2">Uncharacterized protein</fullName>
    </submittedName>
</protein>
<accession>A0A7M7IVI2</accession>
<dbReference type="PANTHER" id="PTHR47890:SF1">
    <property type="entry name" value="LD24308P"/>
    <property type="match status" value="1"/>
</dbReference>
<dbReference type="PANTHER" id="PTHR47890">
    <property type="entry name" value="LD24308P"/>
    <property type="match status" value="1"/>
</dbReference>
<dbReference type="RefSeq" id="XP_016838122.2">
    <property type="nucleotide sequence ID" value="XM_016982633.3"/>
</dbReference>
<organism evidence="2 3">
    <name type="scientific">Nasonia vitripennis</name>
    <name type="common">Parasitic wasp</name>
    <dbReference type="NCBI Taxonomy" id="7425"/>
    <lineage>
        <taxon>Eukaryota</taxon>
        <taxon>Metazoa</taxon>
        <taxon>Ecdysozoa</taxon>
        <taxon>Arthropoda</taxon>
        <taxon>Hexapoda</taxon>
        <taxon>Insecta</taxon>
        <taxon>Pterygota</taxon>
        <taxon>Neoptera</taxon>
        <taxon>Endopterygota</taxon>
        <taxon>Hymenoptera</taxon>
        <taxon>Apocrita</taxon>
        <taxon>Proctotrupomorpha</taxon>
        <taxon>Chalcidoidea</taxon>
        <taxon>Pteromalidae</taxon>
        <taxon>Pteromalinae</taxon>
        <taxon>Nasonia</taxon>
    </lineage>
</organism>